<dbReference type="InterPro" id="IPR029068">
    <property type="entry name" value="Glyas_Bleomycin-R_OHBP_Dase"/>
</dbReference>
<gene>
    <name evidence="2" type="ORF">GCM10010347_08410</name>
</gene>
<proteinExistence type="predicted"/>
<feature type="compositionally biased region" description="Polar residues" evidence="1">
    <location>
        <begin position="8"/>
        <end position="19"/>
    </location>
</feature>
<evidence type="ECO:0000313" key="3">
    <source>
        <dbReference type="Proteomes" id="UP000642673"/>
    </source>
</evidence>
<keyword evidence="3" id="KW-1185">Reference proteome</keyword>
<organism evidence="2 3">
    <name type="scientific">Streptomyces cirratus</name>
    <dbReference type="NCBI Taxonomy" id="68187"/>
    <lineage>
        <taxon>Bacteria</taxon>
        <taxon>Bacillati</taxon>
        <taxon>Actinomycetota</taxon>
        <taxon>Actinomycetes</taxon>
        <taxon>Kitasatosporales</taxon>
        <taxon>Streptomycetaceae</taxon>
        <taxon>Streptomyces</taxon>
    </lineage>
</organism>
<comment type="caution">
    <text evidence="2">The sequence shown here is derived from an EMBL/GenBank/DDBJ whole genome shotgun (WGS) entry which is preliminary data.</text>
</comment>
<name>A0ABQ3ERE2_9ACTN</name>
<evidence type="ECO:0000313" key="2">
    <source>
        <dbReference type="EMBL" id="GHB41037.1"/>
    </source>
</evidence>
<evidence type="ECO:0000256" key="1">
    <source>
        <dbReference type="SAM" id="MobiDB-lite"/>
    </source>
</evidence>
<accession>A0ABQ3ERE2</accession>
<dbReference type="Proteomes" id="UP000642673">
    <property type="component" value="Unassembled WGS sequence"/>
</dbReference>
<dbReference type="Gene3D" id="3.10.180.10">
    <property type="entry name" value="2,3-Dihydroxybiphenyl 1,2-Dioxygenase, domain 1"/>
    <property type="match status" value="1"/>
</dbReference>
<protein>
    <submittedName>
        <fullName evidence="2">Uncharacterized protein</fullName>
    </submittedName>
</protein>
<dbReference type="EMBL" id="BMVP01000001">
    <property type="protein sequence ID" value="GHB41037.1"/>
    <property type="molecule type" value="Genomic_DNA"/>
</dbReference>
<sequence length="118" mass="12437">MAPRRWNAGTTRATWTPRPSSAVRHDAVEPRLRGSAYGDRFRGAAAPSGRLEQALPSYEKLTGEAPARCASAGPEPASAGPFLLFAGPPQVAAPADTPNGRRAVLRHPDGAVYEYVGT</sequence>
<feature type="region of interest" description="Disordered" evidence="1">
    <location>
        <begin position="1"/>
        <end position="24"/>
    </location>
</feature>
<reference evidence="3" key="1">
    <citation type="journal article" date="2019" name="Int. J. Syst. Evol. Microbiol.">
        <title>The Global Catalogue of Microorganisms (GCM) 10K type strain sequencing project: providing services to taxonomists for standard genome sequencing and annotation.</title>
        <authorList>
            <consortium name="The Broad Institute Genomics Platform"/>
            <consortium name="The Broad Institute Genome Sequencing Center for Infectious Disease"/>
            <person name="Wu L."/>
            <person name="Ma J."/>
        </authorList>
    </citation>
    <scope>NUCLEOTIDE SEQUENCE [LARGE SCALE GENOMIC DNA]</scope>
    <source>
        <strain evidence="3">JCM 4738</strain>
    </source>
</reference>